<accession>A0A4U6VRG4</accession>
<protein>
    <submittedName>
        <fullName evidence="1">Uncharacterized protein</fullName>
    </submittedName>
</protein>
<organism evidence="1 2">
    <name type="scientific">Setaria viridis</name>
    <name type="common">Green bristlegrass</name>
    <name type="synonym">Setaria italica subsp. viridis</name>
    <dbReference type="NCBI Taxonomy" id="4556"/>
    <lineage>
        <taxon>Eukaryota</taxon>
        <taxon>Viridiplantae</taxon>
        <taxon>Streptophyta</taxon>
        <taxon>Embryophyta</taxon>
        <taxon>Tracheophyta</taxon>
        <taxon>Spermatophyta</taxon>
        <taxon>Magnoliopsida</taxon>
        <taxon>Liliopsida</taxon>
        <taxon>Poales</taxon>
        <taxon>Poaceae</taxon>
        <taxon>PACMAD clade</taxon>
        <taxon>Panicoideae</taxon>
        <taxon>Panicodae</taxon>
        <taxon>Paniceae</taxon>
        <taxon>Cenchrinae</taxon>
        <taxon>Setaria</taxon>
    </lineage>
</organism>
<evidence type="ECO:0000313" key="2">
    <source>
        <dbReference type="Proteomes" id="UP000298652"/>
    </source>
</evidence>
<evidence type="ECO:0000313" key="1">
    <source>
        <dbReference type="EMBL" id="TKW31404.1"/>
    </source>
</evidence>
<reference evidence="1" key="1">
    <citation type="submission" date="2019-03" db="EMBL/GenBank/DDBJ databases">
        <title>WGS assembly of Setaria viridis.</title>
        <authorList>
            <person name="Huang P."/>
            <person name="Jenkins J."/>
            <person name="Grimwood J."/>
            <person name="Barry K."/>
            <person name="Healey A."/>
            <person name="Mamidi S."/>
            <person name="Sreedasyam A."/>
            <person name="Shu S."/>
            <person name="Feldman M."/>
            <person name="Wu J."/>
            <person name="Yu Y."/>
            <person name="Chen C."/>
            <person name="Johnson J."/>
            <person name="Rokhsar D."/>
            <person name="Baxter I."/>
            <person name="Schmutz J."/>
            <person name="Brutnell T."/>
            <person name="Kellogg E."/>
        </authorList>
    </citation>
    <scope>NUCLEOTIDE SEQUENCE [LARGE SCALE GENOMIC DNA]</scope>
</reference>
<dbReference type="Proteomes" id="UP000298652">
    <property type="component" value="Chromosome 2"/>
</dbReference>
<dbReference type="AlphaFoldDB" id="A0A4U6VRG4"/>
<keyword evidence="2" id="KW-1185">Reference proteome</keyword>
<gene>
    <name evidence="1" type="ORF">SEVIR_2G103900v2</name>
</gene>
<name>A0A4U6VRG4_SETVI</name>
<dbReference type="Gramene" id="TKW31404">
    <property type="protein sequence ID" value="TKW31404"/>
    <property type="gene ID" value="SEVIR_2G103900v2"/>
</dbReference>
<proteinExistence type="predicted"/>
<dbReference type="EMBL" id="CM016553">
    <property type="protein sequence ID" value="TKW31404.1"/>
    <property type="molecule type" value="Genomic_DNA"/>
</dbReference>
<sequence length="101" mass="11412">MSQAVDAVATRDLLEAEARRKRKAAMLREWKGAASRGAAVLPKGRGVAVVVEQEGAPNLTSDSTKYCLLSIPIVLQRPQPHWRPNLHRLAEWSFLEPRNWW</sequence>